<name>A0A2P5E6P7_TREOI</name>
<gene>
    <name evidence="6" type="ORF">TorRG33x02_229360</name>
</gene>
<dbReference type="Gene3D" id="1.20.5.190">
    <property type="match status" value="1"/>
</dbReference>
<dbReference type="EMBL" id="JXTC01000221">
    <property type="protein sequence ID" value="PON81196.1"/>
    <property type="molecule type" value="Genomic_DNA"/>
</dbReference>
<evidence type="ECO:0000256" key="1">
    <source>
        <dbReference type="ARBA" id="ARBA00022860"/>
    </source>
</evidence>
<dbReference type="Proteomes" id="UP000237000">
    <property type="component" value="Unassembled WGS sequence"/>
</dbReference>
<feature type="domain" description="DUF4005" evidence="5">
    <location>
        <begin position="417"/>
        <end position="510"/>
    </location>
</feature>
<dbReference type="InterPro" id="IPR025064">
    <property type="entry name" value="DUF4005"/>
</dbReference>
<evidence type="ECO:0000256" key="4">
    <source>
        <dbReference type="SAM" id="MobiDB-lite"/>
    </source>
</evidence>
<dbReference type="PANTHER" id="PTHR32295:SF121">
    <property type="entry name" value="DUF4005 DOMAIN-CONTAINING PROTEIN"/>
    <property type="match status" value="1"/>
</dbReference>
<sequence length="538" mass="61290">MGKIGGSSSWLTVVKRAFRSPTKEANNEKRSSRRREEHEPEEEEKKRGKRRWIFRKQPNQQESTVTQQCQARTITTTASVTATTTAVTIPTNPVSLEAASSKAGQRHNQRSHALAVAMATTAAAKAAVVTAQAAVEVVRLSRTRPSIYIKDLAAITIQTAFRGYLARRALRALRGLVKLQALVRGHNVRKRTKMTLQCMQALVRVQARVLDQRTKRLSHEGSFDSLFSDPNSLRTSYHANANRKSLSREESSVNTDDLLQWDDHTQTLAHIEAMLRKTKEAALKRERALSYAFSQQMWRAESVDKVESEPEPEGWTRRSNKHWDWESQGRASCDQIRDPIKTVEVDTYRPCSYSKPMPHRSQYHHHHHHNYYNYQYPQQRPQNSYCFPTPAQKAHRENFSFQVQVQQPLTPSPSKPRNLHHHLATTTTSPRCVNVSRVPERSNLKTPPYGNYMAATASAKARLRSQSAPRQRDSLVTPEAEKTGPSARKRLSFPVAGDSNGSLISQQQQRRSSVSSRCSDSETSPLRGNEFRQRRWLR</sequence>
<comment type="subunit">
    <text evidence="3">Binds to multiple calmodulin (CaM) in the presence of Ca(2+) and CaM-like proteins.</text>
</comment>
<evidence type="ECO:0000256" key="3">
    <source>
        <dbReference type="ARBA" id="ARBA00024378"/>
    </source>
</evidence>
<organism evidence="6 7">
    <name type="scientific">Trema orientale</name>
    <name type="common">Charcoal tree</name>
    <name type="synonym">Celtis orientalis</name>
    <dbReference type="NCBI Taxonomy" id="63057"/>
    <lineage>
        <taxon>Eukaryota</taxon>
        <taxon>Viridiplantae</taxon>
        <taxon>Streptophyta</taxon>
        <taxon>Embryophyta</taxon>
        <taxon>Tracheophyta</taxon>
        <taxon>Spermatophyta</taxon>
        <taxon>Magnoliopsida</taxon>
        <taxon>eudicotyledons</taxon>
        <taxon>Gunneridae</taxon>
        <taxon>Pentapetalae</taxon>
        <taxon>rosids</taxon>
        <taxon>fabids</taxon>
        <taxon>Rosales</taxon>
        <taxon>Cannabaceae</taxon>
        <taxon>Trema</taxon>
    </lineage>
</organism>
<proteinExistence type="inferred from homology"/>
<dbReference type="Pfam" id="PF13178">
    <property type="entry name" value="DUF4005"/>
    <property type="match status" value="1"/>
</dbReference>
<feature type="compositionally biased region" description="Basic and acidic residues" evidence="4">
    <location>
        <begin position="529"/>
        <end position="538"/>
    </location>
</feature>
<evidence type="ECO:0000256" key="2">
    <source>
        <dbReference type="ARBA" id="ARBA00024341"/>
    </source>
</evidence>
<dbReference type="PROSITE" id="PS50096">
    <property type="entry name" value="IQ"/>
    <property type="match status" value="2"/>
</dbReference>
<dbReference type="STRING" id="63057.A0A2P5E6P7"/>
<dbReference type="SMART" id="SM00015">
    <property type="entry name" value="IQ"/>
    <property type="match status" value="2"/>
</dbReference>
<feature type="compositionally biased region" description="Low complexity" evidence="4">
    <location>
        <begin position="502"/>
        <end position="524"/>
    </location>
</feature>
<evidence type="ECO:0000313" key="6">
    <source>
        <dbReference type="EMBL" id="PON81196.1"/>
    </source>
</evidence>
<evidence type="ECO:0000259" key="5">
    <source>
        <dbReference type="Pfam" id="PF13178"/>
    </source>
</evidence>
<keyword evidence="7" id="KW-1185">Reference proteome</keyword>
<feature type="compositionally biased region" description="Polar residues" evidence="4">
    <location>
        <begin position="57"/>
        <end position="68"/>
    </location>
</feature>
<keyword evidence="1" id="KW-0112">Calmodulin-binding</keyword>
<reference evidence="7" key="1">
    <citation type="submission" date="2016-06" db="EMBL/GenBank/DDBJ databases">
        <title>Parallel loss of symbiosis genes in relatives of nitrogen-fixing non-legume Parasponia.</title>
        <authorList>
            <person name="Van Velzen R."/>
            <person name="Holmer R."/>
            <person name="Bu F."/>
            <person name="Rutten L."/>
            <person name="Van Zeijl A."/>
            <person name="Liu W."/>
            <person name="Santuari L."/>
            <person name="Cao Q."/>
            <person name="Sharma T."/>
            <person name="Shen D."/>
            <person name="Roswanjaya Y."/>
            <person name="Wardhani T."/>
            <person name="Kalhor M.S."/>
            <person name="Jansen J."/>
            <person name="Van den Hoogen J."/>
            <person name="Gungor B."/>
            <person name="Hartog M."/>
            <person name="Hontelez J."/>
            <person name="Verver J."/>
            <person name="Yang W.-C."/>
            <person name="Schijlen E."/>
            <person name="Repin R."/>
            <person name="Schilthuizen M."/>
            <person name="Schranz E."/>
            <person name="Heidstra R."/>
            <person name="Miyata K."/>
            <person name="Fedorova E."/>
            <person name="Kohlen W."/>
            <person name="Bisseling T."/>
            <person name="Smit S."/>
            <person name="Geurts R."/>
        </authorList>
    </citation>
    <scope>NUCLEOTIDE SEQUENCE [LARGE SCALE GENOMIC DNA]</scope>
    <source>
        <strain evidence="7">cv. RG33-2</strain>
    </source>
</reference>
<dbReference type="PANTHER" id="PTHR32295">
    <property type="entry name" value="IQ-DOMAIN 5-RELATED"/>
    <property type="match status" value="1"/>
</dbReference>
<dbReference type="OrthoDB" id="776767at2759"/>
<evidence type="ECO:0000313" key="7">
    <source>
        <dbReference type="Proteomes" id="UP000237000"/>
    </source>
</evidence>
<comment type="similarity">
    <text evidence="2">Belongs to the IQD family.</text>
</comment>
<dbReference type="InterPro" id="IPR000048">
    <property type="entry name" value="IQ_motif_EF-hand-BS"/>
</dbReference>
<dbReference type="InParanoid" id="A0A2P5E6P7"/>
<comment type="caution">
    <text evidence="6">The sequence shown here is derived from an EMBL/GenBank/DDBJ whole genome shotgun (WGS) entry which is preliminary data.</text>
</comment>
<feature type="compositionally biased region" description="Basic and acidic residues" evidence="4">
    <location>
        <begin position="21"/>
        <end position="46"/>
    </location>
</feature>
<dbReference type="AlphaFoldDB" id="A0A2P5E6P7"/>
<feature type="region of interest" description="Disordered" evidence="4">
    <location>
        <begin position="460"/>
        <end position="538"/>
    </location>
</feature>
<dbReference type="Pfam" id="PF00612">
    <property type="entry name" value="IQ"/>
    <property type="match status" value="2"/>
</dbReference>
<protein>
    <submittedName>
        <fullName evidence="6">IQ motif, EF-hand binding site</fullName>
    </submittedName>
</protein>
<feature type="region of interest" description="Disordered" evidence="4">
    <location>
        <begin position="1"/>
        <end position="68"/>
    </location>
</feature>
<accession>A0A2P5E6P7</accession>
<dbReference type="GO" id="GO:0005516">
    <property type="term" value="F:calmodulin binding"/>
    <property type="evidence" value="ECO:0007669"/>
    <property type="project" value="UniProtKB-KW"/>
</dbReference>
<feature type="region of interest" description="Disordered" evidence="4">
    <location>
        <begin position="408"/>
        <end position="429"/>
    </location>
</feature>
<feature type="compositionally biased region" description="Polar residues" evidence="4">
    <location>
        <begin position="1"/>
        <end position="11"/>
    </location>
</feature>